<reference evidence="2 3" key="1">
    <citation type="submission" date="2014-01" db="EMBL/GenBank/DDBJ databases">
        <title>Plasmidome dynamics in the species complex Clostridium novyi sensu lato converts strains of independent lineages into distinctly different pathogens.</title>
        <authorList>
            <person name="Skarin H."/>
            <person name="Segerman B."/>
        </authorList>
    </citation>
    <scope>NUCLEOTIDE SEQUENCE [LARGE SCALE GENOMIC DNA]</scope>
    <source>
        <strain evidence="2 3">DC5</strain>
    </source>
</reference>
<sequence length="130" mass="14762">MLFTDKVLIIINLILSILFMIAAIKSIKKDIKSIKHKNLDNEPKSKEKIIQSIKENWDTHGIAIMYACSIIALLLNSGKHLNRTLFCEGMYIAGGVQALFFIIKNNITKNTFLLRIICVISISYITSFMI</sequence>
<protein>
    <submittedName>
        <fullName evidence="2">Uncharacterized protein</fullName>
    </submittedName>
</protein>
<organism evidence="2 3">
    <name type="scientific">Clostridium botulinum C/D str. DC5</name>
    <dbReference type="NCBI Taxonomy" id="1443128"/>
    <lineage>
        <taxon>Bacteria</taxon>
        <taxon>Bacillati</taxon>
        <taxon>Bacillota</taxon>
        <taxon>Clostridia</taxon>
        <taxon>Eubacteriales</taxon>
        <taxon>Clostridiaceae</taxon>
        <taxon>Clostridium</taxon>
    </lineage>
</organism>
<dbReference type="AlphaFoldDB" id="A0A0A0IDD3"/>
<feature type="transmembrane region" description="Helical" evidence="1">
    <location>
        <begin position="81"/>
        <end position="103"/>
    </location>
</feature>
<name>A0A0A0IDD3_CLOBO</name>
<keyword evidence="1" id="KW-0812">Transmembrane</keyword>
<feature type="transmembrane region" description="Helical" evidence="1">
    <location>
        <begin position="112"/>
        <end position="129"/>
    </location>
</feature>
<keyword evidence="1" id="KW-1133">Transmembrane helix</keyword>
<dbReference type="EMBL" id="JDRY01000034">
    <property type="protein sequence ID" value="KGM99459.1"/>
    <property type="molecule type" value="Genomic_DNA"/>
</dbReference>
<keyword evidence="1" id="KW-0472">Membrane</keyword>
<evidence type="ECO:0000313" key="3">
    <source>
        <dbReference type="Proteomes" id="UP000030014"/>
    </source>
</evidence>
<dbReference type="Proteomes" id="UP000030014">
    <property type="component" value="Unassembled WGS sequence"/>
</dbReference>
<proteinExistence type="predicted"/>
<dbReference type="RefSeq" id="WP_039233923.1">
    <property type="nucleotide sequence ID" value="NZ_JDRY01000034.1"/>
</dbReference>
<gene>
    <name evidence="2" type="ORF">Z955_07825</name>
</gene>
<feature type="transmembrane region" description="Helical" evidence="1">
    <location>
        <begin position="6"/>
        <end position="27"/>
    </location>
</feature>
<evidence type="ECO:0000313" key="2">
    <source>
        <dbReference type="EMBL" id="KGM99459.1"/>
    </source>
</evidence>
<evidence type="ECO:0000256" key="1">
    <source>
        <dbReference type="SAM" id="Phobius"/>
    </source>
</evidence>
<feature type="transmembrane region" description="Helical" evidence="1">
    <location>
        <begin position="57"/>
        <end position="75"/>
    </location>
</feature>
<comment type="caution">
    <text evidence="2">The sequence shown here is derived from an EMBL/GenBank/DDBJ whole genome shotgun (WGS) entry which is preliminary data.</text>
</comment>
<accession>A0A0A0IDD3</accession>